<comment type="caution">
    <text evidence="1">The sequence shown here is derived from an EMBL/GenBank/DDBJ whole genome shotgun (WGS) entry which is preliminary data.</text>
</comment>
<proteinExistence type="predicted"/>
<gene>
    <name evidence="1" type="ORF">Tci_887266</name>
</gene>
<dbReference type="AlphaFoldDB" id="A0A699TZ36"/>
<accession>A0A699TZ36</accession>
<name>A0A699TZ36_TANCI</name>
<feature type="non-terminal residue" evidence="1">
    <location>
        <position position="135"/>
    </location>
</feature>
<evidence type="ECO:0000313" key="1">
    <source>
        <dbReference type="EMBL" id="GFD15297.1"/>
    </source>
</evidence>
<feature type="non-terminal residue" evidence="1">
    <location>
        <position position="1"/>
    </location>
</feature>
<reference evidence="1" key="1">
    <citation type="journal article" date="2019" name="Sci. Rep.">
        <title>Draft genome of Tanacetum cinerariifolium, the natural source of mosquito coil.</title>
        <authorList>
            <person name="Yamashiro T."/>
            <person name="Shiraishi A."/>
            <person name="Satake H."/>
            <person name="Nakayama K."/>
        </authorList>
    </citation>
    <scope>NUCLEOTIDE SEQUENCE</scope>
</reference>
<protein>
    <submittedName>
        <fullName evidence="1">Uncharacterized protein</fullName>
    </submittedName>
</protein>
<sequence length="135" mass="14822">PIVNLVLLAGETEALEADEPTHAPGSPISIPLTQTRLHRARNTADMPTQKKACLNALAPGFEIGESSIAGAARQPGPIEYDLRRCRVEHAGYGITDTWDEIVDKMMEIAPTTLEGVNERVTELDTIVRQRTDEFE</sequence>
<dbReference type="EMBL" id="BKCJ011285502">
    <property type="protein sequence ID" value="GFD15297.1"/>
    <property type="molecule type" value="Genomic_DNA"/>
</dbReference>
<organism evidence="1">
    <name type="scientific">Tanacetum cinerariifolium</name>
    <name type="common">Dalmatian daisy</name>
    <name type="synonym">Chrysanthemum cinerariifolium</name>
    <dbReference type="NCBI Taxonomy" id="118510"/>
    <lineage>
        <taxon>Eukaryota</taxon>
        <taxon>Viridiplantae</taxon>
        <taxon>Streptophyta</taxon>
        <taxon>Embryophyta</taxon>
        <taxon>Tracheophyta</taxon>
        <taxon>Spermatophyta</taxon>
        <taxon>Magnoliopsida</taxon>
        <taxon>eudicotyledons</taxon>
        <taxon>Gunneridae</taxon>
        <taxon>Pentapetalae</taxon>
        <taxon>asterids</taxon>
        <taxon>campanulids</taxon>
        <taxon>Asterales</taxon>
        <taxon>Asteraceae</taxon>
        <taxon>Asteroideae</taxon>
        <taxon>Anthemideae</taxon>
        <taxon>Anthemidinae</taxon>
        <taxon>Tanacetum</taxon>
    </lineage>
</organism>